<evidence type="ECO:0000313" key="5">
    <source>
        <dbReference type="Proteomes" id="UP000450676"/>
    </source>
</evidence>
<dbReference type="Proteomes" id="UP000450676">
    <property type="component" value="Unassembled WGS sequence"/>
</dbReference>
<dbReference type="GO" id="GO:0016717">
    <property type="term" value="F:oxidoreductase activity, acting on paired donors, with oxidation of a pair of donors resulting in the reduction of molecular oxygen to two molecules of water"/>
    <property type="evidence" value="ECO:0007669"/>
    <property type="project" value="TreeGrafter"/>
</dbReference>
<gene>
    <name evidence="4" type="ORF">GTP77_02335</name>
</gene>
<evidence type="ECO:0000259" key="3">
    <source>
        <dbReference type="Pfam" id="PF00487"/>
    </source>
</evidence>
<dbReference type="PANTHER" id="PTHR19353:SF84">
    <property type="entry name" value="ACYL-COA DELTA-9-DESATURASE, DESB"/>
    <property type="match status" value="1"/>
</dbReference>
<proteinExistence type="predicted"/>
<evidence type="ECO:0000313" key="4">
    <source>
        <dbReference type="EMBL" id="MYN06169.1"/>
    </source>
</evidence>
<dbReference type="GO" id="GO:0016020">
    <property type="term" value="C:membrane"/>
    <property type="evidence" value="ECO:0007669"/>
    <property type="project" value="TreeGrafter"/>
</dbReference>
<feature type="domain" description="Fatty acid desaturase" evidence="3">
    <location>
        <begin position="76"/>
        <end position="346"/>
    </location>
</feature>
<feature type="transmembrane region" description="Helical" evidence="2">
    <location>
        <begin position="70"/>
        <end position="90"/>
    </location>
</feature>
<accession>A0A7X4H8G7</accession>
<keyword evidence="2" id="KW-0812">Transmembrane</keyword>
<evidence type="ECO:0000256" key="2">
    <source>
        <dbReference type="SAM" id="Phobius"/>
    </source>
</evidence>
<dbReference type="PANTHER" id="PTHR19353">
    <property type="entry name" value="FATTY ACID DESATURASE 2"/>
    <property type="match status" value="1"/>
</dbReference>
<keyword evidence="2" id="KW-1133">Transmembrane helix</keyword>
<keyword evidence="5" id="KW-1185">Reference proteome</keyword>
<dbReference type="InterPro" id="IPR005804">
    <property type="entry name" value="FA_desaturase_dom"/>
</dbReference>
<dbReference type="CDD" id="cd03506">
    <property type="entry name" value="Delta6-FADS-like"/>
    <property type="match status" value="1"/>
</dbReference>
<dbReference type="AlphaFoldDB" id="A0A7X4H8G7"/>
<dbReference type="EMBL" id="WWCU01000002">
    <property type="protein sequence ID" value="MYN06169.1"/>
    <property type="molecule type" value="Genomic_DNA"/>
</dbReference>
<reference evidence="4 5" key="1">
    <citation type="submission" date="2019-12" db="EMBL/GenBank/DDBJ databases">
        <title>Novel species isolated from a subtropical stream in China.</title>
        <authorList>
            <person name="Lu H."/>
        </authorList>
    </citation>
    <scope>NUCLEOTIDE SEQUENCE [LARGE SCALE GENOMIC DNA]</scope>
    <source>
        <strain evidence="4 5">FT127W</strain>
    </source>
</reference>
<evidence type="ECO:0000256" key="1">
    <source>
        <dbReference type="SAM" id="MobiDB-lite"/>
    </source>
</evidence>
<keyword evidence="2" id="KW-0472">Membrane</keyword>
<protein>
    <submittedName>
        <fullName evidence="4">Acyl-CoA desaturase</fullName>
    </submittedName>
</protein>
<comment type="caution">
    <text evidence="4">The sequence shown here is derived from an EMBL/GenBank/DDBJ whole genome shotgun (WGS) entry which is preliminary data.</text>
</comment>
<organism evidence="4 5">
    <name type="scientific">Pseudoduganella aquatica</name>
    <dbReference type="NCBI Taxonomy" id="2660641"/>
    <lineage>
        <taxon>Bacteria</taxon>
        <taxon>Pseudomonadati</taxon>
        <taxon>Pseudomonadota</taxon>
        <taxon>Betaproteobacteria</taxon>
        <taxon>Burkholderiales</taxon>
        <taxon>Oxalobacteraceae</taxon>
        <taxon>Telluria group</taxon>
        <taxon>Pseudoduganella</taxon>
    </lineage>
</organism>
<dbReference type="GO" id="GO:0006629">
    <property type="term" value="P:lipid metabolic process"/>
    <property type="evidence" value="ECO:0007669"/>
    <property type="project" value="InterPro"/>
</dbReference>
<dbReference type="InterPro" id="IPR012171">
    <property type="entry name" value="Fatty_acid_desaturase"/>
</dbReference>
<name>A0A7X4H8G7_9BURK</name>
<dbReference type="RefSeq" id="WP_161070561.1">
    <property type="nucleotide sequence ID" value="NZ_CP086370.1"/>
</dbReference>
<dbReference type="Pfam" id="PF00487">
    <property type="entry name" value="FA_desaturase"/>
    <property type="match status" value="1"/>
</dbReference>
<sequence>MPIPSHLTPSDIAAFGGEIEAIRNEVMASRGERDARYVRRLLKVHRCLEIGGRLGIYASLALLPQWGHALAGWAFFWPVMVLGVLTLGAAKILENMEIGHNILHAQWDWLRDPEIQSGRWEWDHVCPSDQWKHAHNVKHHTWTNVLGKDADVAGYGLLRLFSGQRWKPFNLGNPLWALLLAVFFEWGIAIQELELGRVIQGRMKWSALRPMWLRTRAKILRQARKDYLLFPLLAGPFFFYVAGANAVANIVRNLWTYLIIFCGHFPMDVHVFTKAEVENETRAHWYVRQLLGSCNIKGGKLFHIMSGNLSHQIEHHLFPDMPSNRYAEVAPRVRALCAQYRLPYNTGSLTRQFGTTVLRILRMSFPGYSPLLDGPPPKRAPRARSTGDTASPA</sequence>
<feature type="transmembrane region" description="Helical" evidence="2">
    <location>
        <begin position="227"/>
        <end position="248"/>
    </location>
</feature>
<feature type="region of interest" description="Disordered" evidence="1">
    <location>
        <begin position="371"/>
        <end position="393"/>
    </location>
</feature>